<feature type="compositionally biased region" description="Basic and acidic residues" evidence="1">
    <location>
        <begin position="397"/>
        <end position="407"/>
    </location>
</feature>
<feature type="region of interest" description="Disordered" evidence="1">
    <location>
        <begin position="1333"/>
        <end position="1383"/>
    </location>
</feature>
<dbReference type="PANTHER" id="PTHR34461">
    <property type="entry name" value="EXPRESSED PROTEIN"/>
    <property type="match status" value="1"/>
</dbReference>
<feature type="compositionally biased region" description="Polar residues" evidence="1">
    <location>
        <begin position="878"/>
        <end position="891"/>
    </location>
</feature>
<reference evidence="2 3" key="1">
    <citation type="submission" date="2024-09" db="EMBL/GenBank/DDBJ databases">
        <title>Chromosome-scale assembly of Riccia fluitans.</title>
        <authorList>
            <person name="Paukszto L."/>
            <person name="Sawicki J."/>
            <person name="Karawczyk K."/>
            <person name="Piernik-Szablinska J."/>
            <person name="Szczecinska M."/>
            <person name="Mazdziarz M."/>
        </authorList>
    </citation>
    <scope>NUCLEOTIDE SEQUENCE [LARGE SCALE GENOMIC DNA]</scope>
    <source>
        <strain evidence="2">Rf_01</strain>
        <tissue evidence="2">Aerial parts of the thallus</tissue>
    </source>
</reference>
<feature type="compositionally biased region" description="Polar residues" evidence="1">
    <location>
        <begin position="1641"/>
        <end position="1656"/>
    </location>
</feature>
<feature type="compositionally biased region" description="Polar residues" evidence="1">
    <location>
        <begin position="718"/>
        <end position="727"/>
    </location>
</feature>
<evidence type="ECO:0000256" key="1">
    <source>
        <dbReference type="SAM" id="MobiDB-lite"/>
    </source>
</evidence>
<feature type="region of interest" description="Disordered" evidence="1">
    <location>
        <begin position="1585"/>
        <end position="1630"/>
    </location>
</feature>
<feature type="region of interest" description="Disordered" evidence="1">
    <location>
        <begin position="279"/>
        <end position="347"/>
    </location>
</feature>
<protein>
    <submittedName>
        <fullName evidence="2">Uncharacterized protein</fullName>
    </submittedName>
</protein>
<feature type="region of interest" description="Disordered" evidence="1">
    <location>
        <begin position="986"/>
        <end position="1008"/>
    </location>
</feature>
<feature type="region of interest" description="Disordered" evidence="1">
    <location>
        <begin position="625"/>
        <end position="648"/>
    </location>
</feature>
<dbReference type="Proteomes" id="UP001605036">
    <property type="component" value="Unassembled WGS sequence"/>
</dbReference>
<feature type="region of interest" description="Disordered" evidence="1">
    <location>
        <begin position="364"/>
        <end position="419"/>
    </location>
</feature>
<proteinExistence type="predicted"/>
<sequence length="1818" mass="196229">MKPHKMREVSIMEVVRRTTEEEEDDDNATLQECLDRQKKVSKIGTKRKIFAPNPLYDENHPSPRNGARKRSKGILELLGLESPSTPPSRGSKTERNLPENCISLFKEGGKRKRRKKKKKQRRDVEGEGYGQMVLPDGAEFLNSFAEPTEDLTASESSRKFFIRVAKVELADLRRLSSGSAADDLEASAEIAASPGDPEHCEDTFLPGDGYHTCGDAENCPRTPCLGRVLKHLDRMPEEQLKLWYKAIMGEVFCSRNGEKVRGRLRRMIRCRVKELMKDHSSESAISSPSWRSTSTAEQASPSVKSGPAGGSFSDSPGSKMSASNAGDGTVELESGTPSSKITFPAPVSSPLDVSRELNFHQLPASRNSCANETSTTSSVVDPEPPLPLVTPRITRSKTRDLVKRSSTEQDEGPPLGSDLSLEVSAPVALESAGPADFVSHRLSSRAASVEGAFLCVSGKEIMSMDAICKKVGLEGEEPYAAAAAASVHARSLKKASAAEETVGDHLLITAASARSRKKNCGECKFLRDVTARADCDGPDGRLDSAGEEATAVATRSRKKKDLVALGDCNVMSEVAEVAGALETTEYRPRKYPIAPEKLSAGTAFSTDFNLKERLVGGVLGLPSAAATRSRKRREIPRGPSPYDWDENNTLPLARNSELGTCAIRARRKSSAAEKVHEASPSPGDCDLSGSLVVECVHPETPAITTRSRKRKEKAATAKSLSEAQSPAGQDADVPTVELAAPDLKKAADNSQQHNFDVEKDPGEVVTPDDCSVGRPVDDVEFPEVAKTGSLSGNEGKFIVEQAPGDDDTAPEIFVALSGESRAASEKVVTRSSQKSSVIAERLSDSATKRLCNEELASLVAGERSPGDSSRASDGKESSPLTEIQPEPSQAGNPLGSKHFPPGKDRVEVALPALCPMNCVLVEVGAGTTAVAIRSSEKASGTASISASCDLKRPAAENAALESTKADLTSSKSGEVAATEGFLGEICTPSHSALGPPSLPSPAEDSVPDLQQSQEIGDLMDGDVPSLSEVIMRLLSGYPTSSSDFRVEGKKDDGHLAKEAITPQSERRLTAKNTSGAHLSMPRELPSYKHDNAVEDTSNETTKNPGPGLVSFDFSCPAAFPHKEEALICEVSEYTDLRCPELSDVFQSHPPGWGWTCSRSDRKPVDYSVSSRCTFNTQCEEIPVEDPLEADSVPLLTTSIEVPNDDGVHPTDPAEASLQEGSQISSNESHEFGVIGGTLSDSTDEALFEQLVAEKISSLWAMGGEMESLDGDDKGCEVCSPSRCGSRNWQLAKCDSGCAKVSTILSRVEGKDAREYLENSDRMYMMMETEKSLSSARENKRKHYECSIGDDRGRSPADAPLNEYGPSPTRQRVEPEEAGCSAAEEHSVKLDDVCHADEDLVQAEVKDDPSTMIAEGFAASKPVEEPLRSQEHQEFWNPDHKRNGESSRFEDSFSAGALLSPLGLPRVEESHLVDQLPCDSVASQLTPDEDGCLELEARLDACVELLSCEQLVDGDRAEEFDRMTETLVTRKLESLREDTWDDSPSPPQSIPPFRLKLPSGRARHIASARIDPELVSSCEWRDAEARVLEKEPMGTSPTSLSSSSSDDDSADLTKRDAEVSHGAAPSDETSCQKMSLVFSPMSPESSPKTNNCSNILKQGSISSPEVHAPQPAAAKCGKGILKASPKCDECVQLRLQARTASDFVASQMKTFGEVAGRLTREIQELRSILESQVPGATQRLSDDDNTQDTAKAISRSKDTERSAEKNLSLLLRDCKRFCKLTAKRPQRKIVFADEAGKKLCHVKTFQTAPALARPLWDIL</sequence>
<feature type="region of interest" description="Disordered" evidence="1">
    <location>
        <begin position="1053"/>
        <end position="1083"/>
    </location>
</feature>
<feature type="region of interest" description="Disordered" evidence="1">
    <location>
        <begin position="45"/>
        <end position="130"/>
    </location>
</feature>
<comment type="caution">
    <text evidence="2">The sequence shown here is derived from an EMBL/GenBank/DDBJ whole genome shotgun (WGS) entry which is preliminary data.</text>
</comment>
<gene>
    <name evidence="2" type="ORF">R1flu_022021</name>
</gene>
<feature type="compositionally biased region" description="Polar residues" evidence="1">
    <location>
        <begin position="364"/>
        <end position="379"/>
    </location>
</feature>
<organism evidence="2 3">
    <name type="scientific">Riccia fluitans</name>
    <dbReference type="NCBI Taxonomy" id="41844"/>
    <lineage>
        <taxon>Eukaryota</taxon>
        <taxon>Viridiplantae</taxon>
        <taxon>Streptophyta</taxon>
        <taxon>Embryophyta</taxon>
        <taxon>Marchantiophyta</taxon>
        <taxon>Marchantiopsida</taxon>
        <taxon>Marchantiidae</taxon>
        <taxon>Marchantiales</taxon>
        <taxon>Ricciaceae</taxon>
        <taxon>Riccia</taxon>
    </lineage>
</organism>
<feature type="region of interest" description="Disordered" evidence="1">
    <location>
        <begin position="1201"/>
        <end position="1224"/>
    </location>
</feature>
<feature type="region of interest" description="Disordered" evidence="1">
    <location>
        <begin position="746"/>
        <end position="776"/>
    </location>
</feature>
<feature type="region of interest" description="Disordered" evidence="1">
    <location>
        <begin position="857"/>
        <end position="902"/>
    </location>
</feature>
<keyword evidence="3" id="KW-1185">Reference proteome</keyword>
<name>A0ABD1ZR00_9MARC</name>
<dbReference type="PANTHER" id="PTHR34461:SF2">
    <property type="entry name" value="EXPRESSED PROTEIN"/>
    <property type="match status" value="1"/>
</dbReference>
<feature type="region of interest" description="Disordered" evidence="1">
    <location>
        <begin position="1734"/>
        <end position="1758"/>
    </location>
</feature>
<accession>A0ABD1ZR00</accession>
<feature type="compositionally biased region" description="Basic residues" evidence="1">
    <location>
        <begin position="109"/>
        <end position="121"/>
    </location>
</feature>
<feature type="region of interest" description="Disordered" evidence="1">
    <location>
        <begin position="1536"/>
        <end position="1555"/>
    </location>
</feature>
<feature type="compositionally biased region" description="Polar residues" evidence="1">
    <location>
        <begin position="282"/>
        <end position="303"/>
    </location>
</feature>
<dbReference type="EMBL" id="JBHFFA010000001">
    <property type="protein sequence ID" value="KAL2653893.1"/>
    <property type="molecule type" value="Genomic_DNA"/>
</dbReference>
<feature type="region of interest" description="Disordered" evidence="1">
    <location>
        <begin position="1637"/>
        <end position="1656"/>
    </location>
</feature>
<evidence type="ECO:0000313" key="3">
    <source>
        <dbReference type="Proteomes" id="UP001605036"/>
    </source>
</evidence>
<evidence type="ECO:0000313" key="2">
    <source>
        <dbReference type="EMBL" id="KAL2653893.1"/>
    </source>
</evidence>
<feature type="compositionally biased region" description="Polar residues" evidence="1">
    <location>
        <begin position="312"/>
        <end position="326"/>
    </location>
</feature>
<feature type="region of interest" description="Disordered" evidence="1">
    <location>
        <begin position="703"/>
        <end position="732"/>
    </location>
</feature>